<dbReference type="InterPro" id="IPR029063">
    <property type="entry name" value="SAM-dependent_MTases_sf"/>
</dbReference>
<evidence type="ECO:0000256" key="3">
    <source>
        <dbReference type="ARBA" id="ARBA00022679"/>
    </source>
</evidence>
<evidence type="ECO:0000256" key="2">
    <source>
        <dbReference type="ARBA" id="ARBA00022552"/>
    </source>
</evidence>
<organism evidence="4">
    <name type="scientific">marine metagenome</name>
    <dbReference type="NCBI Taxonomy" id="408172"/>
    <lineage>
        <taxon>unclassified sequences</taxon>
        <taxon>metagenomes</taxon>
        <taxon>ecological metagenomes</taxon>
    </lineage>
</organism>
<dbReference type="AlphaFoldDB" id="A0A381X777"/>
<keyword evidence="3" id="KW-0808">Transferase</keyword>
<evidence type="ECO:0008006" key="5">
    <source>
        <dbReference type="Google" id="ProtNLM"/>
    </source>
</evidence>
<accession>A0A381X777</accession>
<dbReference type="HAMAP" id="MF_00074">
    <property type="entry name" value="16SrRNA_methyltr_G"/>
    <property type="match status" value="1"/>
</dbReference>
<protein>
    <recommendedName>
        <fullName evidence="5">Ribosomal RNA small subunit methyltransferase G</fullName>
    </recommendedName>
</protein>
<evidence type="ECO:0000256" key="1">
    <source>
        <dbReference type="ARBA" id="ARBA00022490"/>
    </source>
</evidence>
<dbReference type="EMBL" id="UINC01014159">
    <property type="protein sequence ID" value="SVA60619.1"/>
    <property type="molecule type" value="Genomic_DNA"/>
</dbReference>
<dbReference type="GO" id="GO:0005829">
    <property type="term" value="C:cytosol"/>
    <property type="evidence" value="ECO:0007669"/>
    <property type="project" value="TreeGrafter"/>
</dbReference>
<dbReference type="Gene3D" id="3.40.50.150">
    <property type="entry name" value="Vaccinia Virus protein VP39"/>
    <property type="match status" value="1"/>
</dbReference>
<dbReference type="PANTHER" id="PTHR31760">
    <property type="entry name" value="S-ADENOSYL-L-METHIONINE-DEPENDENT METHYLTRANSFERASES SUPERFAMILY PROTEIN"/>
    <property type="match status" value="1"/>
</dbReference>
<sequence length="194" mass="21548">MIVTKKQKNQLDKFEELLLSWNKTHNIISKSQTSNIKGHIEDSLSIAHLLGRNIMDLGSGGGFPGIPIAITCPEKKIFLVERKQSKAAFLLNATTQLGLENTQVINQDSKKLGPDSLPRPLEIVTRAFGSPLKTIEATKGLLGVTKNHLKLMKTHPPEGLEDIPENYNVEKIEEIDLKGKDKKHILVTITNKKT</sequence>
<name>A0A381X777_9ZZZZ</name>
<keyword evidence="2" id="KW-0698">rRNA processing</keyword>
<evidence type="ECO:0000313" key="4">
    <source>
        <dbReference type="EMBL" id="SVA60619.1"/>
    </source>
</evidence>
<dbReference type="PANTHER" id="PTHR31760:SF0">
    <property type="entry name" value="S-ADENOSYL-L-METHIONINE-DEPENDENT METHYLTRANSFERASES SUPERFAMILY PROTEIN"/>
    <property type="match status" value="1"/>
</dbReference>
<dbReference type="InterPro" id="IPR003682">
    <property type="entry name" value="rRNA_ssu_MeTfrase_G"/>
</dbReference>
<dbReference type="SUPFAM" id="SSF53335">
    <property type="entry name" value="S-adenosyl-L-methionine-dependent methyltransferases"/>
    <property type="match status" value="1"/>
</dbReference>
<dbReference type="Pfam" id="PF02527">
    <property type="entry name" value="GidB"/>
    <property type="match status" value="1"/>
</dbReference>
<keyword evidence="1" id="KW-0963">Cytoplasm</keyword>
<dbReference type="GO" id="GO:0070043">
    <property type="term" value="F:rRNA (guanine-N7-)-methyltransferase activity"/>
    <property type="evidence" value="ECO:0007669"/>
    <property type="project" value="TreeGrafter"/>
</dbReference>
<dbReference type="NCBIfam" id="TIGR00138">
    <property type="entry name" value="rsmG_gidB"/>
    <property type="match status" value="1"/>
</dbReference>
<proteinExistence type="inferred from homology"/>
<gene>
    <name evidence="4" type="ORF">METZ01_LOCUS113473</name>
</gene>
<dbReference type="PIRSF" id="PIRSF003078">
    <property type="entry name" value="GidB"/>
    <property type="match status" value="1"/>
</dbReference>
<reference evidence="4" key="1">
    <citation type="submission" date="2018-05" db="EMBL/GenBank/DDBJ databases">
        <authorList>
            <person name="Lanie J.A."/>
            <person name="Ng W.-L."/>
            <person name="Kazmierczak K.M."/>
            <person name="Andrzejewski T.M."/>
            <person name="Davidsen T.M."/>
            <person name="Wayne K.J."/>
            <person name="Tettelin H."/>
            <person name="Glass J.I."/>
            <person name="Rusch D."/>
            <person name="Podicherti R."/>
            <person name="Tsui H.-C.T."/>
            <person name="Winkler M.E."/>
        </authorList>
    </citation>
    <scope>NUCLEOTIDE SEQUENCE</scope>
</reference>